<sequence length="938" mass="102884">MSTATTEQQPPTAVDIPTLLKTLNPAQLAGTLFPSRLYAHLIILAGPGSGKTKVLTSRIVYLIKEKAIPPQSICAVTFTNKAANEMRERLTKLIGKEETQALQLGTFHSICAKFLRKQSKLAGLKANFTITDADEGKKIFAGLLKPYSTYLTANDINLNENEVSSKISQAKAKGLSVTQFLARVQKEEEKNPLPPDHDGEAKKTGKRITAEIYEKYEKALKSNNALDFDDLLVYGVKLFKYNRNSVSWCNHILVDEFQDTNAMQYDLMKAIGFRKSITIVGDPDQSIYGWRSAQVTNINDMYNDFAGTRQIFLEQNYRSTSSILKASLAIVSEGKSSKNKSRIAKSLHTTHPSGLKPVLRRCDGEKDEAGYIAYEIKRCAANMGGMLKWGDFAILLRFNALSRPLESALQKQGIPCKILGGHRFFERMEIKDLLSYMHLIDNPSFAPSFSRAVNVPPRGMGDKTLEAIAARAESLNISHLEVVERIHDGRIPDLKPAIKRKVVPFVKVIRTLRQMNEQNTTPADMLRKLLALICYEEHLKKMGQDWESRWENVQELITFAIEVEAEAPAVEPTLESEDSAELEPALRRFLQVSMLETGTENESEDAANGLFSYESPRFNSQNRAVISQVLNRPTVDEKEVEKRVTEFEHNGDPAHAIYSKANKVPSPAYTNGGSSSQGKRTPNAYETPTIVSASQVHASMSGGYNNAIAGNSGFQRPQVGAPGPGASYHIPGASFVPGVQGPYGQPFAYSQFPPSQLPLAPPGPIPPANSARHVQHSNLDDAVRGSGFAPSPQQGSSAQFIKTTKTGMYSTTSEWKYDQNKPPSGSSGQRLSAPGTQTTITGDQKNSDINYGMSPQAGPMAPRTGSLPPNASYQAIPNGVSNLPISKNTVPRTEAYFTSSKDIPPVQASASGVKRRLGMGTRATGYTNTKFKKFKPSI</sequence>
<dbReference type="SUPFAM" id="SSF52540">
    <property type="entry name" value="P-loop containing nucleoside triphosphate hydrolases"/>
    <property type="match status" value="1"/>
</dbReference>
<feature type="domain" description="UvrD-like helicase ATP-binding" evidence="13">
    <location>
        <begin position="24"/>
        <end position="320"/>
    </location>
</feature>
<evidence type="ECO:0000256" key="5">
    <source>
        <dbReference type="ARBA" id="ARBA00022840"/>
    </source>
</evidence>
<dbReference type="GO" id="GO:0005634">
    <property type="term" value="C:nucleus"/>
    <property type="evidence" value="ECO:0007669"/>
    <property type="project" value="TreeGrafter"/>
</dbReference>
<evidence type="ECO:0000256" key="4">
    <source>
        <dbReference type="ARBA" id="ARBA00022806"/>
    </source>
</evidence>
<evidence type="ECO:0000256" key="10">
    <source>
        <dbReference type="ARBA" id="ARBA00048988"/>
    </source>
</evidence>
<comment type="catalytic activity">
    <reaction evidence="10">
        <text>ATP + H2O = ADP + phosphate + H(+)</text>
        <dbReference type="Rhea" id="RHEA:13065"/>
        <dbReference type="ChEBI" id="CHEBI:15377"/>
        <dbReference type="ChEBI" id="CHEBI:15378"/>
        <dbReference type="ChEBI" id="CHEBI:30616"/>
        <dbReference type="ChEBI" id="CHEBI:43474"/>
        <dbReference type="ChEBI" id="CHEBI:456216"/>
        <dbReference type="EC" id="5.6.2.4"/>
    </reaction>
</comment>
<keyword evidence="3 11" id="KW-0378">Hydrolase</keyword>
<dbReference type="InParanoid" id="A0A409YCP8"/>
<evidence type="ECO:0000256" key="7">
    <source>
        <dbReference type="ARBA" id="ARBA00023235"/>
    </source>
</evidence>
<accession>A0A409YCP8</accession>
<feature type="region of interest" description="Disordered" evidence="12">
    <location>
        <begin position="814"/>
        <end position="846"/>
    </location>
</feature>
<dbReference type="GO" id="GO:0005524">
    <property type="term" value="F:ATP binding"/>
    <property type="evidence" value="ECO:0007669"/>
    <property type="project" value="UniProtKB-UniRule"/>
</dbReference>
<feature type="region of interest" description="Disordered" evidence="12">
    <location>
        <begin position="747"/>
        <end position="801"/>
    </location>
</feature>
<dbReference type="InterPro" id="IPR014017">
    <property type="entry name" value="DNA_helicase_UvrD-like_C"/>
</dbReference>
<dbReference type="EC" id="5.6.2.4" evidence="9"/>
<evidence type="ECO:0000256" key="9">
    <source>
        <dbReference type="ARBA" id="ARBA00034808"/>
    </source>
</evidence>
<dbReference type="PANTHER" id="PTHR11070">
    <property type="entry name" value="UVRD / RECB / PCRA DNA HELICASE FAMILY MEMBER"/>
    <property type="match status" value="1"/>
</dbReference>
<dbReference type="GO" id="GO:0003677">
    <property type="term" value="F:DNA binding"/>
    <property type="evidence" value="ECO:0007669"/>
    <property type="project" value="UniProtKB-KW"/>
</dbReference>
<dbReference type="AlphaFoldDB" id="A0A409YCP8"/>
<feature type="compositionally biased region" description="Pro residues" evidence="12">
    <location>
        <begin position="755"/>
        <end position="767"/>
    </location>
</feature>
<dbReference type="STRING" id="181874.A0A409YCP8"/>
<dbReference type="Proteomes" id="UP000284842">
    <property type="component" value="Unassembled WGS sequence"/>
</dbReference>
<comment type="similarity">
    <text evidence="1">Belongs to the helicase family. UvrD subfamily.</text>
</comment>
<keyword evidence="5 11" id="KW-0067">ATP-binding</keyword>
<feature type="compositionally biased region" description="Polar residues" evidence="12">
    <location>
        <begin position="821"/>
        <end position="846"/>
    </location>
</feature>
<evidence type="ECO:0000313" key="15">
    <source>
        <dbReference type="EMBL" id="PPR00783.1"/>
    </source>
</evidence>
<proteinExistence type="inferred from homology"/>
<evidence type="ECO:0000256" key="3">
    <source>
        <dbReference type="ARBA" id="ARBA00022801"/>
    </source>
</evidence>
<evidence type="ECO:0000256" key="1">
    <source>
        <dbReference type="ARBA" id="ARBA00009922"/>
    </source>
</evidence>
<evidence type="ECO:0000259" key="13">
    <source>
        <dbReference type="PROSITE" id="PS51198"/>
    </source>
</evidence>
<keyword evidence="4 11" id="KW-0347">Helicase</keyword>
<dbReference type="EMBL" id="NHTK01001292">
    <property type="protein sequence ID" value="PPR00783.1"/>
    <property type="molecule type" value="Genomic_DNA"/>
</dbReference>
<gene>
    <name evidence="15" type="ORF">CVT24_000748</name>
</gene>
<dbReference type="Gene3D" id="1.10.10.160">
    <property type="match status" value="1"/>
</dbReference>
<evidence type="ECO:0000256" key="6">
    <source>
        <dbReference type="ARBA" id="ARBA00023125"/>
    </source>
</evidence>
<feature type="compositionally biased region" description="Polar residues" evidence="12">
    <location>
        <begin position="668"/>
        <end position="684"/>
    </location>
</feature>
<name>A0A409YCP8_9AGAR</name>
<dbReference type="FunCoup" id="A0A409YCP8">
    <property type="interactions" value="235"/>
</dbReference>
<organism evidence="15 16">
    <name type="scientific">Panaeolus cyanescens</name>
    <dbReference type="NCBI Taxonomy" id="181874"/>
    <lineage>
        <taxon>Eukaryota</taxon>
        <taxon>Fungi</taxon>
        <taxon>Dikarya</taxon>
        <taxon>Basidiomycota</taxon>
        <taxon>Agaricomycotina</taxon>
        <taxon>Agaricomycetes</taxon>
        <taxon>Agaricomycetidae</taxon>
        <taxon>Agaricales</taxon>
        <taxon>Agaricineae</taxon>
        <taxon>Galeropsidaceae</taxon>
        <taxon>Panaeolus</taxon>
    </lineage>
</organism>
<dbReference type="CDD" id="cd17932">
    <property type="entry name" value="DEXQc_UvrD"/>
    <property type="match status" value="1"/>
</dbReference>
<dbReference type="GO" id="GO:0043138">
    <property type="term" value="F:3'-5' DNA helicase activity"/>
    <property type="evidence" value="ECO:0007669"/>
    <property type="project" value="UniProtKB-EC"/>
</dbReference>
<evidence type="ECO:0000259" key="14">
    <source>
        <dbReference type="PROSITE" id="PS51217"/>
    </source>
</evidence>
<evidence type="ECO:0000256" key="2">
    <source>
        <dbReference type="ARBA" id="ARBA00022741"/>
    </source>
</evidence>
<dbReference type="InterPro" id="IPR014016">
    <property type="entry name" value="UvrD-like_ATP-bd"/>
</dbReference>
<dbReference type="PANTHER" id="PTHR11070:SF2">
    <property type="entry name" value="ATP-DEPENDENT DNA HELICASE SRS2"/>
    <property type="match status" value="1"/>
</dbReference>
<dbReference type="InterPro" id="IPR027417">
    <property type="entry name" value="P-loop_NTPase"/>
</dbReference>
<dbReference type="Gene3D" id="3.40.50.300">
    <property type="entry name" value="P-loop containing nucleotide triphosphate hydrolases"/>
    <property type="match status" value="2"/>
</dbReference>
<feature type="binding site" evidence="11">
    <location>
        <begin position="45"/>
        <end position="52"/>
    </location>
    <ligand>
        <name>ATP</name>
        <dbReference type="ChEBI" id="CHEBI:30616"/>
    </ligand>
</feature>
<evidence type="ECO:0000256" key="12">
    <source>
        <dbReference type="SAM" id="MobiDB-lite"/>
    </source>
</evidence>
<dbReference type="InterPro" id="IPR013986">
    <property type="entry name" value="DExx_box_DNA_helicase_dom_sf"/>
</dbReference>
<comment type="caution">
    <text evidence="15">The sequence shown here is derived from an EMBL/GenBank/DDBJ whole genome shotgun (WGS) entry which is preliminary data.</text>
</comment>
<dbReference type="Gene3D" id="1.10.486.10">
    <property type="entry name" value="PCRA, domain 4"/>
    <property type="match status" value="1"/>
</dbReference>
<evidence type="ECO:0000256" key="8">
    <source>
        <dbReference type="ARBA" id="ARBA00034617"/>
    </source>
</evidence>
<keyword evidence="6" id="KW-0238">DNA-binding</keyword>
<dbReference type="InterPro" id="IPR000212">
    <property type="entry name" value="DNA_helicase_UvrD/REP"/>
</dbReference>
<keyword evidence="7" id="KW-0413">Isomerase</keyword>
<dbReference type="GO" id="GO:0016787">
    <property type="term" value="F:hydrolase activity"/>
    <property type="evidence" value="ECO:0007669"/>
    <property type="project" value="UniProtKB-UniRule"/>
</dbReference>
<dbReference type="GO" id="GO:0000725">
    <property type="term" value="P:recombinational repair"/>
    <property type="evidence" value="ECO:0007669"/>
    <property type="project" value="TreeGrafter"/>
</dbReference>
<feature type="region of interest" description="Disordered" evidence="12">
    <location>
        <begin position="660"/>
        <end position="684"/>
    </location>
</feature>
<comment type="catalytic activity">
    <reaction evidence="8">
        <text>Couples ATP hydrolysis with the unwinding of duplex DNA by translocating in the 3'-5' direction.</text>
        <dbReference type="EC" id="5.6.2.4"/>
    </reaction>
</comment>
<protein>
    <recommendedName>
        <fullName evidence="9">DNA 3'-5' helicase</fullName>
        <ecNumber evidence="9">5.6.2.4</ecNumber>
    </recommendedName>
</protein>
<dbReference type="Pfam" id="PF13361">
    <property type="entry name" value="UvrD_C"/>
    <property type="match status" value="1"/>
</dbReference>
<keyword evidence="2 11" id="KW-0547">Nucleotide-binding</keyword>
<reference evidence="15 16" key="1">
    <citation type="journal article" date="2018" name="Evol. Lett.">
        <title>Horizontal gene cluster transfer increased hallucinogenic mushroom diversity.</title>
        <authorList>
            <person name="Reynolds H.T."/>
            <person name="Vijayakumar V."/>
            <person name="Gluck-Thaler E."/>
            <person name="Korotkin H.B."/>
            <person name="Matheny P.B."/>
            <person name="Slot J.C."/>
        </authorList>
    </citation>
    <scope>NUCLEOTIDE SEQUENCE [LARGE SCALE GENOMIC DNA]</scope>
    <source>
        <strain evidence="15 16">2629</strain>
    </source>
</reference>
<feature type="compositionally biased region" description="Polar residues" evidence="12">
    <location>
        <begin position="791"/>
        <end position="801"/>
    </location>
</feature>
<feature type="domain" description="UvrD-like helicase C-terminal" evidence="14">
    <location>
        <begin position="326"/>
        <end position="600"/>
    </location>
</feature>
<dbReference type="Pfam" id="PF00580">
    <property type="entry name" value="UvrD-helicase"/>
    <property type="match status" value="1"/>
</dbReference>
<dbReference type="PROSITE" id="PS51198">
    <property type="entry name" value="UVRD_HELICASE_ATP_BIND"/>
    <property type="match status" value="1"/>
</dbReference>
<keyword evidence="16" id="KW-1185">Reference proteome</keyword>
<evidence type="ECO:0000256" key="11">
    <source>
        <dbReference type="PROSITE-ProRule" id="PRU00560"/>
    </source>
</evidence>
<evidence type="ECO:0000313" key="16">
    <source>
        <dbReference type="Proteomes" id="UP000284842"/>
    </source>
</evidence>
<dbReference type="OrthoDB" id="1470711at2759"/>
<dbReference type="PROSITE" id="PS51217">
    <property type="entry name" value="UVRD_HELICASE_CTER"/>
    <property type="match status" value="1"/>
</dbReference>